<dbReference type="GO" id="GO:0140359">
    <property type="term" value="F:ABC-type transporter activity"/>
    <property type="evidence" value="ECO:0007669"/>
    <property type="project" value="InterPro"/>
</dbReference>
<dbReference type="VEuPathDB" id="FungiDB:AMAG_04118"/>
<feature type="disulfide bond" evidence="9">
    <location>
        <begin position="66"/>
        <end position="75"/>
    </location>
</feature>
<keyword evidence="2" id="KW-0813">Transport</keyword>
<dbReference type="InterPro" id="IPR003593">
    <property type="entry name" value="AAA+_ATPase"/>
</dbReference>
<reference evidence="14 15" key="1">
    <citation type="submission" date="2009-11" db="EMBL/GenBank/DDBJ databases">
        <title>Annotation of Allomyces macrogynus ATCC 38327.</title>
        <authorList>
            <consortium name="The Broad Institute Genome Sequencing Platform"/>
            <person name="Russ C."/>
            <person name="Cuomo C."/>
            <person name="Burger G."/>
            <person name="Gray M.W."/>
            <person name="Holland P.W.H."/>
            <person name="King N."/>
            <person name="Lang F.B.F."/>
            <person name="Roger A.J."/>
            <person name="Ruiz-Trillo I."/>
            <person name="Young S.K."/>
            <person name="Zeng Q."/>
            <person name="Gargeya S."/>
            <person name="Fitzgerald M."/>
            <person name="Haas B."/>
            <person name="Abouelleil A."/>
            <person name="Alvarado L."/>
            <person name="Arachchi H.M."/>
            <person name="Berlin A."/>
            <person name="Chapman S.B."/>
            <person name="Gearin G."/>
            <person name="Goldberg J."/>
            <person name="Griggs A."/>
            <person name="Gujja S."/>
            <person name="Hansen M."/>
            <person name="Heiman D."/>
            <person name="Howarth C."/>
            <person name="Larimer J."/>
            <person name="Lui A."/>
            <person name="MacDonald P.J.P."/>
            <person name="McCowen C."/>
            <person name="Montmayeur A."/>
            <person name="Murphy C."/>
            <person name="Neiman D."/>
            <person name="Pearson M."/>
            <person name="Priest M."/>
            <person name="Roberts A."/>
            <person name="Saif S."/>
            <person name="Shea T."/>
            <person name="Sisk P."/>
            <person name="Stolte C."/>
            <person name="Sykes S."/>
            <person name="Wortman J."/>
            <person name="Nusbaum C."/>
            <person name="Birren B."/>
        </authorList>
    </citation>
    <scope>NUCLEOTIDE SEQUENCE [LARGE SCALE GENOMIC DNA]</scope>
    <source>
        <strain evidence="14 15">ATCC 38327</strain>
    </source>
</reference>
<dbReference type="PROSITE" id="PS00022">
    <property type="entry name" value="EGF_1"/>
    <property type="match status" value="1"/>
</dbReference>
<feature type="domain" description="ABC transporter" evidence="13">
    <location>
        <begin position="192"/>
        <end position="436"/>
    </location>
</feature>
<dbReference type="Pfam" id="PF07974">
    <property type="entry name" value="EGF_2"/>
    <property type="match status" value="1"/>
</dbReference>
<proteinExistence type="predicted"/>
<feature type="transmembrane region" description="Helical" evidence="11">
    <location>
        <begin position="893"/>
        <end position="912"/>
    </location>
</feature>
<keyword evidence="6 11" id="KW-1133">Transmembrane helix</keyword>
<dbReference type="eggNOG" id="KOG0061">
    <property type="taxonomic scope" value="Eukaryota"/>
</dbReference>
<keyword evidence="5" id="KW-0067">ATP-binding</keyword>
<dbReference type="InterPro" id="IPR043926">
    <property type="entry name" value="ABCG_dom"/>
</dbReference>
<dbReference type="PROSITE" id="PS50026">
    <property type="entry name" value="EGF_3"/>
    <property type="match status" value="1"/>
</dbReference>
<evidence type="ECO:0000313" key="14">
    <source>
        <dbReference type="EMBL" id="KNE58552.1"/>
    </source>
</evidence>
<name>A0A0L0S7T2_ALLM3</name>
<dbReference type="Proteomes" id="UP000054350">
    <property type="component" value="Unassembled WGS sequence"/>
</dbReference>
<feature type="transmembrane region" description="Helical" evidence="11">
    <location>
        <begin position="803"/>
        <end position="824"/>
    </location>
</feature>
<evidence type="ECO:0000256" key="9">
    <source>
        <dbReference type="PROSITE-ProRule" id="PRU00076"/>
    </source>
</evidence>
<feature type="domain" description="EGF-like" evidence="12">
    <location>
        <begin position="42"/>
        <end position="76"/>
    </location>
</feature>
<evidence type="ECO:0000256" key="4">
    <source>
        <dbReference type="ARBA" id="ARBA00022741"/>
    </source>
</evidence>
<evidence type="ECO:0000256" key="11">
    <source>
        <dbReference type="SAM" id="Phobius"/>
    </source>
</evidence>
<evidence type="ECO:0000256" key="10">
    <source>
        <dbReference type="SAM" id="MobiDB-lite"/>
    </source>
</evidence>
<dbReference type="GO" id="GO:0016020">
    <property type="term" value="C:membrane"/>
    <property type="evidence" value="ECO:0007669"/>
    <property type="project" value="UniProtKB-SubCell"/>
</dbReference>
<dbReference type="Pfam" id="PF00005">
    <property type="entry name" value="ABC_tran"/>
    <property type="match status" value="1"/>
</dbReference>
<evidence type="ECO:0008006" key="16">
    <source>
        <dbReference type="Google" id="ProtNLM"/>
    </source>
</evidence>
<evidence type="ECO:0000256" key="6">
    <source>
        <dbReference type="ARBA" id="ARBA00022989"/>
    </source>
</evidence>
<dbReference type="Gene3D" id="3.40.50.300">
    <property type="entry name" value="P-loop containing nucleotide triphosphate hydrolases"/>
    <property type="match status" value="1"/>
</dbReference>
<dbReference type="Pfam" id="PF01061">
    <property type="entry name" value="ABC2_membrane"/>
    <property type="match status" value="1"/>
</dbReference>
<dbReference type="PANTHER" id="PTHR48041:SF2">
    <property type="entry name" value="ATP-DEPENDENT PERMEASE-RELATED"/>
    <property type="match status" value="1"/>
</dbReference>
<dbReference type="GO" id="GO:0005524">
    <property type="term" value="F:ATP binding"/>
    <property type="evidence" value="ECO:0007669"/>
    <property type="project" value="UniProtKB-KW"/>
</dbReference>
<evidence type="ECO:0000313" key="15">
    <source>
        <dbReference type="Proteomes" id="UP000054350"/>
    </source>
</evidence>
<accession>A0A0L0S7T2</accession>
<dbReference type="Pfam" id="PF19055">
    <property type="entry name" value="ABC2_membrane_7"/>
    <property type="match status" value="1"/>
</dbReference>
<keyword evidence="4" id="KW-0547">Nucleotide-binding</keyword>
<sequence>MAAPRTSPLRVRSVASIDAVSPLTALAAAPPSQRDPICPPCFNCMLPAFPCRNDGQCSSSTGRCMCPPGFGGDDCTEPLCTRDSVCDALVPTGQNGTCYSGALAVNRNHHQCRVTNKKIVALLKEQVPEVTMFCNATGASPDNRPTPDATGRCGFQFWAGGVESFYCDLDHCVPQTNPLTNATSYDCAHIQCKARSARRSPTPESGEQEILHGVHGLVRPGQVLAIMGGSGAGKSTCLDILARRTKTGVIKGELLVNGRVLDRHEFRTMVGFVDQEDMLMPTLTVEETILYSALLRLPKDMSYEAKWNRVRETMIELGISHIAKSQIGDATTRGISGGEKRRVSIACELVTSPSILFLDEPTSGLDSYNAHNVVECLVQLARNYNRTVIFTIHQPRSDIFTMFDQLLLLSKGHMIYSGPAFAAGDHFANLGFPCPPGYNIADFLIDLTMGPGGGRTSSARSGGNGADPDASGSSDTLDQSGNGDTAPLLRGATDEENMIGPMRPASPVLPGNSEVSSESDEYWENQLGAGPGTPLRSAGTPPNGRAGSPGSGNPLDERSRRLAGLFLDSPAGRGLDESVAVAAAMSPMAATPLVATPLLGHLAGPSSLSPAAPMEPITAPVPGTMSLTRRIRTLADQRAPLTTQFQILGERTLKNLYRNPYLLLTHYAMAVIVALVCGVLFWHVQDDIAGFQNRMGCFFFICALFGFSGLTSLQTFAAERILFVRERANGYYSPVTYFAAKVLCDVVPLRVVPPLLLGCIVYPMVGLVDAYPVFLKFLLVLVLFNITAAAVCLLISLAVRETAVASLIACLVMLFAMLFGGLLLNRDSIAPGLQWMQQCSFFNAALEALVVNELRDLQLTEIKYGLQIDVPAAVILSTFGFNARAYWTDVYKLAGMSVGCLVAGYVVLHTYVKERR</sequence>
<evidence type="ECO:0000256" key="3">
    <source>
        <dbReference type="ARBA" id="ARBA00022692"/>
    </source>
</evidence>
<dbReference type="OrthoDB" id="66620at2759"/>
<dbReference type="PROSITE" id="PS50893">
    <property type="entry name" value="ABC_TRANSPORTER_2"/>
    <property type="match status" value="1"/>
</dbReference>
<dbReference type="InterPro" id="IPR013525">
    <property type="entry name" value="ABC2_TM"/>
</dbReference>
<dbReference type="InterPro" id="IPR013111">
    <property type="entry name" value="EGF_extracell"/>
</dbReference>
<gene>
    <name evidence="14" type="ORF">AMAG_04118</name>
</gene>
<dbReference type="PANTHER" id="PTHR48041">
    <property type="entry name" value="ABC TRANSPORTER G FAMILY MEMBER 28"/>
    <property type="match status" value="1"/>
</dbReference>
<dbReference type="STRING" id="578462.A0A0L0S7T2"/>
<dbReference type="CDD" id="cd00054">
    <property type="entry name" value="EGF_CA"/>
    <property type="match status" value="1"/>
</dbReference>
<dbReference type="InterPro" id="IPR000742">
    <property type="entry name" value="EGF"/>
</dbReference>
<keyword evidence="7 11" id="KW-0472">Membrane</keyword>
<feature type="transmembrane region" description="Helical" evidence="11">
    <location>
        <begin position="737"/>
        <end position="765"/>
    </location>
</feature>
<evidence type="ECO:0000259" key="13">
    <source>
        <dbReference type="PROSITE" id="PS50893"/>
    </source>
</evidence>
<keyword evidence="9" id="KW-0245">EGF-like domain</keyword>
<evidence type="ECO:0000256" key="7">
    <source>
        <dbReference type="ARBA" id="ARBA00023136"/>
    </source>
</evidence>
<dbReference type="GO" id="GO:0016887">
    <property type="term" value="F:ATP hydrolysis activity"/>
    <property type="evidence" value="ECO:0007669"/>
    <property type="project" value="InterPro"/>
</dbReference>
<keyword evidence="8 9" id="KW-1015">Disulfide bond</keyword>
<keyword evidence="15" id="KW-1185">Reference proteome</keyword>
<dbReference type="EMBL" id="GG745333">
    <property type="protein sequence ID" value="KNE58552.1"/>
    <property type="molecule type" value="Genomic_DNA"/>
</dbReference>
<evidence type="ECO:0000256" key="5">
    <source>
        <dbReference type="ARBA" id="ARBA00022840"/>
    </source>
</evidence>
<organism evidence="14 15">
    <name type="scientific">Allomyces macrogynus (strain ATCC 38327)</name>
    <name type="common">Allomyces javanicus var. macrogynus</name>
    <dbReference type="NCBI Taxonomy" id="578462"/>
    <lineage>
        <taxon>Eukaryota</taxon>
        <taxon>Fungi</taxon>
        <taxon>Fungi incertae sedis</taxon>
        <taxon>Blastocladiomycota</taxon>
        <taxon>Blastocladiomycetes</taxon>
        <taxon>Blastocladiales</taxon>
        <taxon>Blastocladiaceae</taxon>
        <taxon>Allomyces</taxon>
    </lineage>
</organism>
<dbReference type="PROSITE" id="PS00211">
    <property type="entry name" value="ABC_TRANSPORTER_1"/>
    <property type="match status" value="1"/>
</dbReference>
<comment type="subcellular location">
    <subcellularLocation>
        <location evidence="1">Membrane</location>
        <topology evidence="1">Multi-pass membrane protein</topology>
    </subcellularLocation>
</comment>
<dbReference type="SMART" id="SM00382">
    <property type="entry name" value="AAA"/>
    <property type="match status" value="1"/>
</dbReference>
<feature type="compositionally biased region" description="Polar residues" evidence="10">
    <location>
        <begin position="471"/>
        <end position="483"/>
    </location>
</feature>
<evidence type="ECO:0000259" key="12">
    <source>
        <dbReference type="PROSITE" id="PS50026"/>
    </source>
</evidence>
<dbReference type="InterPro" id="IPR050352">
    <property type="entry name" value="ABCG_transporters"/>
</dbReference>
<dbReference type="InterPro" id="IPR003439">
    <property type="entry name" value="ABC_transporter-like_ATP-bd"/>
</dbReference>
<dbReference type="OMA" id="MPRHLTY"/>
<dbReference type="PROSITE" id="PS01186">
    <property type="entry name" value="EGF_2"/>
    <property type="match status" value="1"/>
</dbReference>
<feature type="region of interest" description="Disordered" evidence="10">
    <location>
        <begin position="454"/>
        <end position="557"/>
    </location>
</feature>
<keyword evidence="3 11" id="KW-0812">Transmembrane</keyword>
<protein>
    <recommendedName>
        <fullName evidence="16">ABC transporter domain-containing protein</fullName>
    </recommendedName>
</protein>
<dbReference type="CDD" id="cd03213">
    <property type="entry name" value="ABCG_EPDR"/>
    <property type="match status" value="1"/>
</dbReference>
<feature type="transmembrane region" description="Helical" evidence="11">
    <location>
        <begin position="661"/>
        <end position="684"/>
    </location>
</feature>
<dbReference type="InterPro" id="IPR017871">
    <property type="entry name" value="ABC_transporter-like_CS"/>
</dbReference>
<dbReference type="AlphaFoldDB" id="A0A0L0S7T2"/>
<evidence type="ECO:0000256" key="1">
    <source>
        <dbReference type="ARBA" id="ARBA00004141"/>
    </source>
</evidence>
<feature type="transmembrane region" description="Helical" evidence="11">
    <location>
        <begin position="777"/>
        <end position="797"/>
    </location>
</feature>
<evidence type="ECO:0000256" key="2">
    <source>
        <dbReference type="ARBA" id="ARBA00022448"/>
    </source>
</evidence>
<comment type="caution">
    <text evidence="9">Lacks conserved residue(s) required for the propagation of feature annotation.</text>
</comment>
<reference evidence="15" key="2">
    <citation type="submission" date="2009-11" db="EMBL/GenBank/DDBJ databases">
        <title>The Genome Sequence of Allomyces macrogynus strain ATCC 38327.</title>
        <authorList>
            <consortium name="The Broad Institute Genome Sequencing Platform"/>
            <person name="Russ C."/>
            <person name="Cuomo C."/>
            <person name="Shea T."/>
            <person name="Young S.K."/>
            <person name="Zeng Q."/>
            <person name="Koehrsen M."/>
            <person name="Haas B."/>
            <person name="Borodovsky M."/>
            <person name="Guigo R."/>
            <person name="Alvarado L."/>
            <person name="Berlin A."/>
            <person name="Borenstein D."/>
            <person name="Chen Z."/>
            <person name="Engels R."/>
            <person name="Freedman E."/>
            <person name="Gellesch M."/>
            <person name="Goldberg J."/>
            <person name="Griggs A."/>
            <person name="Gujja S."/>
            <person name="Heiman D."/>
            <person name="Hepburn T."/>
            <person name="Howarth C."/>
            <person name="Jen D."/>
            <person name="Larson L."/>
            <person name="Lewis B."/>
            <person name="Mehta T."/>
            <person name="Park D."/>
            <person name="Pearson M."/>
            <person name="Roberts A."/>
            <person name="Saif S."/>
            <person name="Shenoy N."/>
            <person name="Sisk P."/>
            <person name="Stolte C."/>
            <person name="Sykes S."/>
            <person name="Walk T."/>
            <person name="White J."/>
            <person name="Yandava C."/>
            <person name="Burger G."/>
            <person name="Gray M.W."/>
            <person name="Holland P.W.H."/>
            <person name="King N."/>
            <person name="Lang F.B.F."/>
            <person name="Roger A.J."/>
            <person name="Ruiz-Trillo I."/>
            <person name="Lander E."/>
            <person name="Nusbaum C."/>
        </authorList>
    </citation>
    <scope>NUCLEOTIDE SEQUENCE [LARGE SCALE GENOMIC DNA]</scope>
    <source>
        <strain evidence="15">ATCC 38327</strain>
    </source>
</reference>
<feature type="transmembrane region" description="Helical" evidence="11">
    <location>
        <begin position="696"/>
        <end position="717"/>
    </location>
</feature>
<dbReference type="InterPro" id="IPR027417">
    <property type="entry name" value="P-loop_NTPase"/>
</dbReference>
<dbReference type="SUPFAM" id="SSF52540">
    <property type="entry name" value="P-loop containing nucleoside triphosphate hydrolases"/>
    <property type="match status" value="1"/>
</dbReference>
<evidence type="ECO:0000256" key="8">
    <source>
        <dbReference type="ARBA" id="ARBA00023157"/>
    </source>
</evidence>